<dbReference type="Gene3D" id="1.10.287.130">
    <property type="match status" value="1"/>
</dbReference>
<dbReference type="InterPro" id="IPR004358">
    <property type="entry name" value="Sig_transdc_His_kin-like_C"/>
</dbReference>
<evidence type="ECO:0000313" key="6">
    <source>
        <dbReference type="Proteomes" id="UP000031599"/>
    </source>
</evidence>
<name>A0A0C1ZR24_9BACT</name>
<dbReference type="GO" id="GO:0000155">
    <property type="term" value="F:phosphorelay sensor kinase activity"/>
    <property type="evidence" value="ECO:0007669"/>
    <property type="project" value="InterPro"/>
</dbReference>
<gene>
    <name evidence="5" type="ORF">DB30_08075</name>
</gene>
<dbReference type="SMART" id="SM00387">
    <property type="entry name" value="HATPase_c"/>
    <property type="match status" value="1"/>
</dbReference>
<dbReference type="InterPro" id="IPR029016">
    <property type="entry name" value="GAF-like_dom_sf"/>
</dbReference>
<dbReference type="PROSITE" id="PS50109">
    <property type="entry name" value="HIS_KIN"/>
    <property type="match status" value="1"/>
</dbReference>
<dbReference type="Gene3D" id="3.30.565.10">
    <property type="entry name" value="Histidine kinase-like ATPase, C-terminal domain"/>
    <property type="match status" value="1"/>
</dbReference>
<accession>A0A0C1ZR24</accession>
<dbReference type="CDD" id="cd00082">
    <property type="entry name" value="HisKA"/>
    <property type="match status" value="1"/>
</dbReference>
<dbReference type="PANTHER" id="PTHR43102:SF2">
    <property type="entry name" value="GAF DOMAIN-CONTAINING PROTEIN"/>
    <property type="match status" value="1"/>
</dbReference>
<dbReference type="Pfam" id="PF00512">
    <property type="entry name" value="HisKA"/>
    <property type="match status" value="1"/>
</dbReference>
<dbReference type="SUPFAM" id="SSF55874">
    <property type="entry name" value="ATPase domain of HSP90 chaperone/DNA topoisomerase II/histidine kinase"/>
    <property type="match status" value="1"/>
</dbReference>
<dbReference type="EMBL" id="JMCC02000097">
    <property type="protein sequence ID" value="KIG13448.1"/>
    <property type="molecule type" value="Genomic_DNA"/>
</dbReference>
<reference evidence="5 6" key="1">
    <citation type="submission" date="2014-12" db="EMBL/GenBank/DDBJ databases">
        <title>Genome assembly of Enhygromyxa salina DSM 15201.</title>
        <authorList>
            <person name="Sharma G."/>
            <person name="Subramanian S."/>
        </authorList>
    </citation>
    <scope>NUCLEOTIDE SEQUENCE [LARGE SCALE GENOMIC DNA]</scope>
    <source>
        <strain evidence="5 6">DSM 15201</strain>
    </source>
</reference>
<feature type="domain" description="Histidine kinase" evidence="4">
    <location>
        <begin position="187"/>
        <end position="395"/>
    </location>
</feature>
<dbReference type="CDD" id="cd00075">
    <property type="entry name" value="HATPase"/>
    <property type="match status" value="1"/>
</dbReference>
<dbReference type="AlphaFoldDB" id="A0A0C1ZR24"/>
<dbReference type="SUPFAM" id="SSF55781">
    <property type="entry name" value="GAF domain-like"/>
    <property type="match status" value="1"/>
</dbReference>
<dbReference type="SMART" id="SM00388">
    <property type="entry name" value="HisKA"/>
    <property type="match status" value="1"/>
</dbReference>
<dbReference type="InterPro" id="IPR003661">
    <property type="entry name" value="HisK_dim/P_dom"/>
</dbReference>
<dbReference type="Pfam" id="PF02518">
    <property type="entry name" value="HATPase_c"/>
    <property type="match status" value="1"/>
</dbReference>
<dbReference type="Gene3D" id="3.30.450.40">
    <property type="match status" value="1"/>
</dbReference>
<comment type="caution">
    <text evidence="5">The sequence shown here is derived from an EMBL/GenBank/DDBJ whole genome shotgun (WGS) entry which is preliminary data.</text>
</comment>
<dbReference type="EC" id="2.7.13.3" evidence="2"/>
<evidence type="ECO:0000313" key="5">
    <source>
        <dbReference type="EMBL" id="KIG13448.1"/>
    </source>
</evidence>
<evidence type="ECO:0000256" key="1">
    <source>
        <dbReference type="ARBA" id="ARBA00000085"/>
    </source>
</evidence>
<dbReference type="PRINTS" id="PR00344">
    <property type="entry name" value="BCTRLSENSOR"/>
</dbReference>
<dbReference type="SMART" id="SM00065">
    <property type="entry name" value="GAF"/>
    <property type="match status" value="1"/>
</dbReference>
<dbReference type="InterPro" id="IPR003018">
    <property type="entry name" value="GAF"/>
</dbReference>
<dbReference type="SUPFAM" id="SSF47384">
    <property type="entry name" value="Homodimeric domain of signal transducing histidine kinase"/>
    <property type="match status" value="1"/>
</dbReference>
<proteinExistence type="predicted"/>
<dbReference type="Proteomes" id="UP000031599">
    <property type="component" value="Unassembled WGS sequence"/>
</dbReference>
<evidence type="ECO:0000256" key="3">
    <source>
        <dbReference type="ARBA" id="ARBA00022553"/>
    </source>
</evidence>
<evidence type="ECO:0000256" key="2">
    <source>
        <dbReference type="ARBA" id="ARBA00012438"/>
    </source>
</evidence>
<dbReference type="InterPro" id="IPR036097">
    <property type="entry name" value="HisK_dim/P_sf"/>
</dbReference>
<evidence type="ECO:0000259" key="4">
    <source>
        <dbReference type="PROSITE" id="PS50109"/>
    </source>
</evidence>
<dbReference type="Pfam" id="PF01590">
    <property type="entry name" value="GAF"/>
    <property type="match status" value="1"/>
</dbReference>
<sequence length="400" mass="44454">MEREEIKQDEQARQAAVDSYLILDTEPDSVFDDLTAAVSSLLDVPICLVSLLDRHRQWFKSNHGLDVRETPREYAFCEHAIRMESPLIVPDARVDERFRDNPLVTGEPFIRFYAGVPLRTGDGHALGTLCAIDGRPRELTAIQQDLLTRLAKQAERALELHRRICVLTELLEARTNRQRQTELLVAMVVHDMRSPLTGIRLLAETLTPQHDFDKEAVAELCSLADRMQRHLIDMLDLVLGDMGTLRIRRSPATAGELIQAAVGMLATGPERRGTTITVGVRDDRVIQVDRDLLVRVIVNMLENAVSQPQVTHVQIDGRFSEDRLRISITDDGAGFDPSLRSDLFNPFAQGVDRKIGRGLGLAFCRRAADAHGGAVGCDSRPGAGATFWVEVPIHTPEPAG</sequence>
<dbReference type="RefSeq" id="WP_052555734.1">
    <property type="nucleotide sequence ID" value="NZ_JMCC02000097.1"/>
</dbReference>
<dbReference type="PANTHER" id="PTHR43102">
    <property type="entry name" value="SLR1143 PROTEIN"/>
    <property type="match status" value="1"/>
</dbReference>
<dbReference type="InterPro" id="IPR005467">
    <property type="entry name" value="His_kinase_dom"/>
</dbReference>
<dbReference type="InterPro" id="IPR003594">
    <property type="entry name" value="HATPase_dom"/>
</dbReference>
<keyword evidence="3" id="KW-0597">Phosphoprotein</keyword>
<organism evidence="5 6">
    <name type="scientific">Enhygromyxa salina</name>
    <dbReference type="NCBI Taxonomy" id="215803"/>
    <lineage>
        <taxon>Bacteria</taxon>
        <taxon>Pseudomonadati</taxon>
        <taxon>Myxococcota</taxon>
        <taxon>Polyangia</taxon>
        <taxon>Nannocystales</taxon>
        <taxon>Nannocystaceae</taxon>
        <taxon>Enhygromyxa</taxon>
    </lineage>
</organism>
<comment type="catalytic activity">
    <reaction evidence="1">
        <text>ATP + protein L-histidine = ADP + protein N-phospho-L-histidine.</text>
        <dbReference type="EC" id="2.7.13.3"/>
    </reaction>
</comment>
<dbReference type="InterPro" id="IPR036890">
    <property type="entry name" value="HATPase_C_sf"/>
</dbReference>
<protein>
    <recommendedName>
        <fullName evidence="2">histidine kinase</fullName>
        <ecNumber evidence="2">2.7.13.3</ecNumber>
    </recommendedName>
</protein>